<dbReference type="Gene3D" id="3.40.640.10">
    <property type="entry name" value="Type I PLP-dependent aspartate aminotransferase-like (Major domain)"/>
    <property type="match status" value="1"/>
</dbReference>
<sequence>MQLETILAQLGVRKDQGTGSITMPIYQTATFAHPAPGQSTGFDYSRSGNPTRQVLEEAIAALEGGCRGFAFSSGMAALTAVFQIFKPGDRILVCDDLYGGTYRLFEQILRPLGLAFTYLDFSNTSEEDWENYAGQDVKAVFIETPTNPLMKIYPLSRLAQFCQRHQLLLLVDNTFMTPLRQRPLLLGADIVIHSASKYLGGHNDLIAGLVAVKDPELAERVYFYQNACGAILGPQDSWLLLRGLKTLAVRLERQEQNAAGIASYLNKHPRVRKVWYPGLSEYPGREWHFAQASGPGAMVSFEVESKELALEVLSKIRLISFAESLGGVESLLTYPETQTHADIPETERRNRGITDCLLRLSVGLEHLEDLLADLEQALGGEV</sequence>
<protein>
    <submittedName>
        <fullName evidence="6">Cystathionine gamma-synthase</fullName>
    </submittedName>
</protein>
<organism evidence="6 7">
    <name type="scientific">Carboxydocella sporoproducens DSM 16521</name>
    <dbReference type="NCBI Taxonomy" id="1121270"/>
    <lineage>
        <taxon>Bacteria</taxon>
        <taxon>Bacillati</taxon>
        <taxon>Bacillota</taxon>
        <taxon>Clostridia</taxon>
        <taxon>Eubacteriales</taxon>
        <taxon>Clostridiales Family XVI. Incertae Sedis</taxon>
        <taxon>Carboxydocella</taxon>
    </lineage>
</organism>
<dbReference type="PIRSF" id="PIRSF001434">
    <property type="entry name" value="CGS"/>
    <property type="match status" value="1"/>
</dbReference>
<evidence type="ECO:0000256" key="3">
    <source>
        <dbReference type="ARBA" id="ARBA00022898"/>
    </source>
</evidence>
<evidence type="ECO:0000313" key="6">
    <source>
        <dbReference type="EMBL" id="SKA28304.1"/>
    </source>
</evidence>
<keyword evidence="7" id="KW-1185">Reference proteome</keyword>
<dbReference type="AlphaFoldDB" id="A0A1T4SJ19"/>
<name>A0A1T4SJ19_9FIRM</name>
<dbReference type="InterPro" id="IPR015421">
    <property type="entry name" value="PyrdxlP-dep_Trfase_major"/>
</dbReference>
<dbReference type="GO" id="GO:0016846">
    <property type="term" value="F:carbon-sulfur lyase activity"/>
    <property type="evidence" value="ECO:0007669"/>
    <property type="project" value="TreeGrafter"/>
</dbReference>
<evidence type="ECO:0000256" key="2">
    <source>
        <dbReference type="ARBA" id="ARBA00009077"/>
    </source>
</evidence>
<dbReference type="Gene3D" id="3.90.1150.10">
    <property type="entry name" value="Aspartate Aminotransferase, domain 1"/>
    <property type="match status" value="1"/>
</dbReference>
<dbReference type="PANTHER" id="PTHR11808:SF90">
    <property type="entry name" value="CYSTATHIONINE GAMMA-SYNTHASE"/>
    <property type="match status" value="1"/>
</dbReference>
<dbReference type="FunFam" id="3.90.1150.10:FF:000033">
    <property type="entry name" value="Cystathionine gamma-synthase"/>
    <property type="match status" value="1"/>
</dbReference>
<evidence type="ECO:0000256" key="5">
    <source>
        <dbReference type="RuleBase" id="RU362118"/>
    </source>
</evidence>
<feature type="modified residue" description="N6-(pyridoxal phosphate)lysine" evidence="4">
    <location>
        <position position="197"/>
    </location>
</feature>
<dbReference type="InterPro" id="IPR015424">
    <property type="entry name" value="PyrdxlP-dep_Trfase"/>
</dbReference>
<dbReference type="InterPro" id="IPR015422">
    <property type="entry name" value="PyrdxlP-dep_Trfase_small"/>
</dbReference>
<evidence type="ECO:0000256" key="1">
    <source>
        <dbReference type="ARBA" id="ARBA00001933"/>
    </source>
</evidence>
<evidence type="ECO:0000313" key="7">
    <source>
        <dbReference type="Proteomes" id="UP000189933"/>
    </source>
</evidence>
<dbReference type="RefSeq" id="WP_078666657.1">
    <property type="nucleotide sequence ID" value="NZ_FUXM01000061.1"/>
</dbReference>
<dbReference type="Pfam" id="PF01053">
    <property type="entry name" value="Cys_Met_Meta_PP"/>
    <property type="match status" value="1"/>
</dbReference>
<dbReference type="CDD" id="cd00614">
    <property type="entry name" value="CGS_like"/>
    <property type="match status" value="1"/>
</dbReference>
<evidence type="ECO:0000256" key="4">
    <source>
        <dbReference type="PIRSR" id="PIRSR001434-2"/>
    </source>
</evidence>
<keyword evidence="3 4" id="KW-0663">Pyridoxal phosphate</keyword>
<dbReference type="Proteomes" id="UP000189933">
    <property type="component" value="Unassembled WGS sequence"/>
</dbReference>
<dbReference type="EMBL" id="FUXM01000061">
    <property type="protein sequence ID" value="SKA28304.1"/>
    <property type="molecule type" value="Genomic_DNA"/>
</dbReference>
<dbReference type="PANTHER" id="PTHR11808">
    <property type="entry name" value="TRANS-SULFURATION ENZYME FAMILY MEMBER"/>
    <property type="match status" value="1"/>
</dbReference>
<comment type="cofactor">
    <cofactor evidence="1 5">
        <name>pyridoxal 5'-phosphate</name>
        <dbReference type="ChEBI" id="CHEBI:597326"/>
    </cofactor>
</comment>
<dbReference type="GO" id="GO:0009086">
    <property type="term" value="P:methionine biosynthetic process"/>
    <property type="evidence" value="ECO:0007669"/>
    <property type="project" value="UniProtKB-ARBA"/>
</dbReference>
<comment type="similarity">
    <text evidence="2 5">Belongs to the trans-sulfuration enzymes family.</text>
</comment>
<dbReference type="SUPFAM" id="SSF53383">
    <property type="entry name" value="PLP-dependent transferases"/>
    <property type="match status" value="1"/>
</dbReference>
<dbReference type="OrthoDB" id="9780685at2"/>
<proteinExistence type="inferred from homology"/>
<gene>
    <name evidence="6" type="ORF">SAMN02745885_02718</name>
</gene>
<dbReference type="GO" id="GO:0005737">
    <property type="term" value="C:cytoplasm"/>
    <property type="evidence" value="ECO:0007669"/>
    <property type="project" value="TreeGrafter"/>
</dbReference>
<dbReference type="InterPro" id="IPR000277">
    <property type="entry name" value="Cys/Met-Metab_PyrdxlP-dep_enz"/>
</dbReference>
<dbReference type="GO" id="GO:0030170">
    <property type="term" value="F:pyridoxal phosphate binding"/>
    <property type="evidence" value="ECO:0007669"/>
    <property type="project" value="InterPro"/>
</dbReference>
<reference evidence="7" key="1">
    <citation type="submission" date="2017-02" db="EMBL/GenBank/DDBJ databases">
        <authorList>
            <person name="Varghese N."/>
            <person name="Submissions S."/>
        </authorList>
    </citation>
    <scope>NUCLEOTIDE SEQUENCE [LARGE SCALE GENOMIC DNA]</scope>
    <source>
        <strain evidence="7">DSM 16521</strain>
    </source>
</reference>
<dbReference type="GO" id="GO:0019346">
    <property type="term" value="P:transsulfuration"/>
    <property type="evidence" value="ECO:0007669"/>
    <property type="project" value="InterPro"/>
</dbReference>
<accession>A0A1T4SJ19</accession>
<dbReference type="FunFam" id="3.40.640.10:FF:000009">
    <property type="entry name" value="Cystathionine gamma-synthase homolog"/>
    <property type="match status" value="1"/>
</dbReference>